<dbReference type="InParanoid" id="C1F525"/>
<sequence>MLVVRIAVLCLISLLLPLTGCAQSVWTLEASGSAASLRGIHAVNSKVAWASGSGGTILRTLDGGRHWTTCATPPGAAKLDFRAIWAWSARDAIVMSSGPGALSQIFKTNDGGNHWKQMAANANPQGFWDAMVFESRRKGFLLGDPVNGRFVLLATTDGGRTWKRTTKRSTAPGLDVHDNAGGAFAASNTSLMAGSHEPMLFGGGGAWVYRQTSSYKTGQRSWASVQAPLAHAGQAAGVFSLGAHAGTIVAVGGDYTRPADSAGTAAWSRDGGRHWTAAQHPPHGYRSAVAWDTAAHAWITVGTNGTDISFDGGQNWQPLGNGSWNALSLPFAVGPKGRIGKLNSAAPPRTAEH</sequence>
<dbReference type="KEGG" id="aca:ACP_3112"/>
<reference evidence="2 3" key="1">
    <citation type="journal article" date="2009" name="Appl. Environ. Microbiol.">
        <title>Three genomes from the phylum Acidobacteria provide insight into the lifestyles of these microorganisms in soils.</title>
        <authorList>
            <person name="Ward N.L."/>
            <person name="Challacombe J.F."/>
            <person name="Janssen P.H."/>
            <person name="Henrissat B."/>
            <person name="Coutinho P.M."/>
            <person name="Wu M."/>
            <person name="Xie G."/>
            <person name="Haft D.H."/>
            <person name="Sait M."/>
            <person name="Badger J."/>
            <person name="Barabote R.D."/>
            <person name="Bradley B."/>
            <person name="Brettin T.S."/>
            <person name="Brinkac L.M."/>
            <person name="Bruce D."/>
            <person name="Creasy T."/>
            <person name="Daugherty S.C."/>
            <person name="Davidsen T.M."/>
            <person name="DeBoy R.T."/>
            <person name="Detter J.C."/>
            <person name="Dodson R.J."/>
            <person name="Durkin A.S."/>
            <person name="Ganapathy A."/>
            <person name="Gwinn-Giglio M."/>
            <person name="Han C.S."/>
            <person name="Khouri H."/>
            <person name="Kiss H."/>
            <person name="Kothari S.P."/>
            <person name="Madupu R."/>
            <person name="Nelson K.E."/>
            <person name="Nelson W.C."/>
            <person name="Paulsen I."/>
            <person name="Penn K."/>
            <person name="Ren Q."/>
            <person name="Rosovitz M.J."/>
            <person name="Selengut J.D."/>
            <person name="Shrivastava S."/>
            <person name="Sullivan S.A."/>
            <person name="Tapia R."/>
            <person name="Thompson L.S."/>
            <person name="Watkins K.L."/>
            <person name="Yang Q."/>
            <person name="Yu C."/>
            <person name="Zafar N."/>
            <person name="Zhou L."/>
            <person name="Kuske C.R."/>
        </authorList>
    </citation>
    <scope>NUCLEOTIDE SEQUENCE [LARGE SCALE GENOMIC DNA]</scope>
    <source>
        <strain evidence="3">ATCC 51196 / DSM 11244 / BCRC 80197 / JCM 7670 / NBRC 15755 / NCIMB 13165 / 161</strain>
    </source>
</reference>
<dbReference type="AlphaFoldDB" id="C1F525"/>
<organism evidence="2 3">
    <name type="scientific">Acidobacterium capsulatum (strain ATCC 51196 / DSM 11244 / BCRC 80197 / JCM 7670 / NBRC 15755 / NCIMB 13165 / 161)</name>
    <dbReference type="NCBI Taxonomy" id="240015"/>
    <lineage>
        <taxon>Bacteria</taxon>
        <taxon>Pseudomonadati</taxon>
        <taxon>Acidobacteriota</taxon>
        <taxon>Terriglobia</taxon>
        <taxon>Terriglobales</taxon>
        <taxon>Acidobacteriaceae</taxon>
        <taxon>Acidobacterium</taxon>
    </lineage>
</organism>
<gene>
    <name evidence="2" type="ordered locus">ACP_3112</name>
</gene>
<evidence type="ECO:0000313" key="2">
    <source>
        <dbReference type="EMBL" id="ACO34630.1"/>
    </source>
</evidence>
<evidence type="ECO:0000313" key="3">
    <source>
        <dbReference type="Proteomes" id="UP000002207"/>
    </source>
</evidence>
<dbReference type="InterPro" id="IPR002860">
    <property type="entry name" value="BNR_rpt"/>
</dbReference>
<keyword evidence="3" id="KW-1185">Reference proteome</keyword>
<dbReference type="STRING" id="240015.ACP_3112"/>
<dbReference type="Gene3D" id="2.130.10.10">
    <property type="entry name" value="YVTN repeat-like/Quinoprotein amine dehydrogenase"/>
    <property type="match status" value="2"/>
</dbReference>
<name>C1F525_ACIC5</name>
<evidence type="ECO:0000256" key="1">
    <source>
        <dbReference type="SAM" id="SignalP"/>
    </source>
</evidence>
<dbReference type="EMBL" id="CP001472">
    <property type="protein sequence ID" value="ACO34630.1"/>
    <property type="molecule type" value="Genomic_DNA"/>
</dbReference>
<dbReference type="InterPro" id="IPR015943">
    <property type="entry name" value="WD40/YVTN_repeat-like_dom_sf"/>
</dbReference>
<dbReference type="SUPFAM" id="SSF110296">
    <property type="entry name" value="Oligoxyloglucan reducing end-specific cellobiohydrolase"/>
    <property type="match status" value="1"/>
</dbReference>
<protein>
    <submittedName>
        <fullName evidence="2">Uncharacterized protein</fullName>
    </submittedName>
</protein>
<proteinExistence type="predicted"/>
<dbReference type="RefSeq" id="WP_015898159.1">
    <property type="nucleotide sequence ID" value="NC_012483.1"/>
</dbReference>
<dbReference type="PANTHER" id="PTHR47199:SF2">
    <property type="entry name" value="PHOTOSYSTEM II STABILITY_ASSEMBLY FACTOR HCF136, CHLOROPLASTIC"/>
    <property type="match status" value="1"/>
</dbReference>
<accession>C1F525</accession>
<dbReference type="eggNOG" id="COG4447">
    <property type="taxonomic scope" value="Bacteria"/>
</dbReference>
<dbReference type="Proteomes" id="UP000002207">
    <property type="component" value="Chromosome"/>
</dbReference>
<feature type="chain" id="PRO_5002909312" evidence="1">
    <location>
        <begin position="23"/>
        <end position="353"/>
    </location>
</feature>
<dbReference type="PANTHER" id="PTHR47199">
    <property type="entry name" value="PHOTOSYSTEM II STABILITY/ASSEMBLY FACTOR HCF136, CHLOROPLASTIC"/>
    <property type="match status" value="1"/>
</dbReference>
<dbReference type="Pfam" id="PF02012">
    <property type="entry name" value="BNR"/>
    <property type="match status" value="1"/>
</dbReference>
<dbReference type="OrthoDB" id="9813892at2"/>
<feature type="signal peptide" evidence="1">
    <location>
        <begin position="1"/>
        <end position="22"/>
    </location>
</feature>
<dbReference type="HOGENOM" id="CLU_064269_0_0_0"/>
<keyword evidence="1" id="KW-0732">Signal</keyword>